<dbReference type="AlphaFoldDB" id="A0A7J5ZSQ7"/>
<dbReference type="FunFam" id="1.10.533.10:FF:000004">
    <property type="entry name" value="Death effector domain-containing protein-like"/>
    <property type="match status" value="1"/>
</dbReference>
<protein>
    <recommendedName>
        <fullName evidence="13">Death effector domain-containing protein</fullName>
    </recommendedName>
</protein>
<comment type="subunit">
    <text evidence="12">Interacts with CASP8, CASP10, KRT8, KRT18, CASP3 and FADD. Homodimerizes and heterodimerizes with DEDD2.</text>
</comment>
<dbReference type="InterPro" id="IPR011029">
    <property type="entry name" value="DEATH-like_dom_sf"/>
</dbReference>
<evidence type="ECO:0000256" key="13">
    <source>
        <dbReference type="ARBA" id="ARBA00074207"/>
    </source>
</evidence>
<evidence type="ECO:0000259" key="16">
    <source>
        <dbReference type="PROSITE" id="PS51934"/>
    </source>
</evidence>
<evidence type="ECO:0000313" key="17">
    <source>
        <dbReference type="EMBL" id="KAF4072687.1"/>
    </source>
</evidence>
<keyword evidence="7" id="KW-0805">Transcription regulation</keyword>
<evidence type="ECO:0000256" key="2">
    <source>
        <dbReference type="ARBA" id="ARBA00004604"/>
    </source>
</evidence>
<feature type="region of interest" description="Disordered" evidence="14">
    <location>
        <begin position="177"/>
        <end position="250"/>
    </location>
</feature>
<dbReference type="Proteomes" id="UP000593565">
    <property type="component" value="Unassembled WGS sequence"/>
</dbReference>
<dbReference type="PANTHER" id="PTHR15205:SF2">
    <property type="entry name" value="DEATH EFFECTOR DOMAIN-CONTAINING PROTEIN"/>
    <property type="match status" value="1"/>
</dbReference>
<dbReference type="SMART" id="SM00031">
    <property type="entry name" value="DED"/>
    <property type="match status" value="1"/>
</dbReference>
<dbReference type="CDD" id="cd08790">
    <property type="entry name" value="DED_DEDD"/>
    <property type="match status" value="1"/>
</dbReference>
<keyword evidence="3" id="KW-0963">Cytoplasm</keyword>
<dbReference type="InterPro" id="IPR007053">
    <property type="entry name" value="LRAT_dom"/>
</dbReference>
<dbReference type="Pfam" id="PF20694">
    <property type="entry name" value="TRADD-like_N"/>
    <property type="match status" value="1"/>
</dbReference>
<comment type="function">
    <text evidence="11">A scaffold protein that directs CASP3 to certain substrates and facilitates their ordered degradation during apoptosis. May also play a role in mediating CASP3 cleavage of KRT18. Regulates degradation of intermediate filaments during apoptosis. May play a role in the general transcription machinery in the nucleus and might be an important regulator of the activity of GTF3C3. Inhibits DNA transcription in vitro.</text>
</comment>
<name>A0A7J5ZSQ7_AMEME</name>
<keyword evidence="4" id="KW-0678">Repressor</keyword>
<reference evidence="17 18" key="1">
    <citation type="submission" date="2020-02" db="EMBL/GenBank/DDBJ databases">
        <title>A chromosome-scale genome assembly of the black bullhead catfish (Ameiurus melas).</title>
        <authorList>
            <person name="Wen M."/>
            <person name="Zham M."/>
            <person name="Cabau C."/>
            <person name="Klopp C."/>
            <person name="Donnadieu C."/>
            <person name="Roques C."/>
            <person name="Bouchez O."/>
            <person name="Lampietro C."/>
            <person name="Jouanno E."/>
            <person name="Herpin A."/>
            <person name="Louis A."/>
            <person name="Berthelot C."/>
            <person name="Parey E."/>
            <person name="Roest-Crollius H."/>
            <person name="Braasch I."/>
            <person name="Postlethwait J."/>
            <person name="Robinson-Rechavi M."/>
            <person name="Echchiki A."/>
            <person name="Begum T."/>
            <person name="Montfort J."/>
            <person name="Schartl M."/>
            <person name="Bobe J."/>
            <person name="Guiguen Y."/>
        </authorList>
    </citation>
    <scope>NUCLEOTIDE SEQUENCE [LARGE SCALE GENOMIC DNA]</scope>
    <source>
        <strain evidence="17">M_S1</strain>
        <tissue evidence="17">Blood</tissue>
    </source>
</reference>
<evidence type="ECO:0000256" key="14">
    <source>
        <dbReference type="SAM" id="MobiDB-lite"/>
    </source>
</evidence>
<dbReference type="GO" id="GO:0042981">
    <property type="term" value="P:regulation of apoptotic process"/>
    <property type="evidence" value="ECO:0007669"/>
    <property type="project" value="InterPro"/>
</dbReference>
<gene>
    <name evidence="17" type="ORF">AMELA_G00265740</name>
</gene>
<dbReference type="InterPro" id="IPR001875">
    <property type="entry name" value="DED_dom"/>
</dbReference>
<keyword evidence="5" id="KW-0053">Apoptosis</keyword>
<dbReference type="PROSITE" id="PS50168">
    <property type="entry name" value="DED"/>
    <property type="match status" value="1"/>
</dbReference>
<feature type="domain" description="LRAT" evidence="16">
    <location>
        <begin position="20"/>
        <end position="146"/>
    </location>
</feature>
<accession>A0A7J5ZSQ7</accession>
<dbReference type="PROSITE" id="PS51934">
    <property type="entry name" value="LRAT"/>
    <property type="match status" value="1"/>
</dbReference>
<dbReference type="SUPFAM" id="SSF47986">
    <property type="entry name" value="DEATH domain"/>
    <property type="match status" value="1"/>
</dbReference>
<feature type="compositionally biased region" description="Low complexity" evidence="14">
    <location>
        <begin position="230"/>
        <end position="250"/>
    </location>
</feature>
<organism evidence="17 18">
    <name type="scientific">Ameiurus melas</name>
    <name type="common">Black bullhead</name>
    <name type="synonym">Silurus melas</name>
    <dbReference type="NCBI Taxonomy" id="219545"/>
    <lineage>
        <taxon>Eukaryota</taxon>
        <taxon>Metazoa</taxon>
        <taxon>Chordata</taxon>
        <taxon>Craniata</taxon>
        <taxon>Vertebrata</taxon>
        <taxon>Euteleostomi</taxon>
        <taxon>Actinopterygii</taxon>
        <taxon>Neopterygii</taxon>
        <taxon>Teleostei</taxon>
        <taxon>Ostariophysi</taxon>
        <taxon>Siluriformes</taxon>
        <taxon>Ictaluridae</taxon>
        <taxon>Ameiurus</taxon>
    </lineage>
</organism>
<sequence length="579" mass="65331">MEYKEQAAEVEASAQFGDLIEFAYPIGYSHWGVYDGDGYVVHFAVADETQLMSKIRGKLQTIFPVCGDLLLGETRIRRQHVAEVNVPRGARVLVSNSRHALTPSEPEDMKRRRDSLLDKQLPYKLFTQNCEHFATFVRYGKAVCNQIPGKTKNKECEEATKVFADIRDPELIHDLQQSETGGESRAPRVQNPALIPRKSRHPASPSSRRRVMTSQRQRHATRALPAPRNSSLRSLGSRSGPSTSCVGASRLASSPSRSLHAWPEEAVDEAYGLYSLHRMFDIVGTHLTHRDVRILSFLFVDVIDEYERGGIRDGRDFLLALERQGRCDETNFRHILQLLRIITRHDLLPYVTLRKRQTVCPDPVDQYLEETSVRYIFPRGSRTESPQVTPHRCAGPQPVIRCPSPEVCQPRPKPATPTPNRKRKRAHSVADCREKQTCDIRLRVRAEYCQHDSALQGNVFSNKQEALERQFERFNQANTILKSRDLGSIICDIKFSELTYLDAFWRDYINGSLLEALKGVFITDSLKQAVGHEAIKLLVNVDEEDYQAGRRKLLRNLMMGGGVGAGLGLSSAGQGTGTS</sequence>
<comment type="caution">
    <text evidence="17">The sequence shown here is derived from an EMBL/GenBank/DDBJ whole genome shotgun (WGS) entry which is preliminary data.</text>
</comment>
<feature type="region of interest" description="Disordered" evidence="14">
    <location>
        <begin position="406"/>
        <end position="428"/>
    </location>
</feature>
<dbReference type="Pfam" id="PF01335">
    <property type="entry name" value="DED"/>
    <property type="match status" value="1"/>
</dbReference>
<evidence type="ECO:0000256" key="12">
    <source>
        <dbReference type="ARBA" id="ARBA00064438"/>
    </source>
</evidence>
<dbReference type="Gene3D" id="3.90.1720.10">
    <property type="entry name" value="endopeptidase domain like (from Nostoc punctiforme)"/>
    <property type="match status" value="1"/>
</dbReference>
<dbReference type="EMBL" id="JAAGNN010000025">
    <property type="protein sequence ID" value="KAF4072687.1"/>
    <property type="molecule type" value="Genomic_DNA"/>
</dbReference>
<keyword evidence="18" id="KW-1185">Reference proteome</keyword>
<evidence type="ECO:0000256" key="11">
    <source>
        <dbReference type="ARBA" id="ARBA00056861"/>
    </source>
</evidence>
<evidence type="ECO:0000313" key="18">
    <source>
        <dbReference type="Proteomes" id="UP000593565"/>
    </source>
</evidence>
<dbReference type="GO" id="GO:0003677">
    <property type="term" value="F:DNA binding"/>
    <property type="evidence" value="ECO:0007669"/>
    <property type="project" value="UniProtKB-KW"/>
</dbReference>
<dbReference type="GO" id="GO:0003006">
    <property type="term" value="P:developmental process involved in reproduction"/>
    <property type="evidence" value="ECO:0007669"/>
    <property type="project" value="UniProtKB-ARBA"/>
</dbReference>
<dbReference type="InterPro" id="IPR049341">
    <property type="entry name" value="TRADD-like_N"/>
</dbReference>
<evidence type="ECO:0000256" key="7">
    <source>
        <dbReference type="ARBA" id="ARBA00023015"/>
    </source>
</evidence>
<evidence type="ECO:0000256" key="5">
    <source>
        <dbReference type="ARBA" id="ARBA00022703"/>
    </source>
</evidence>
<keyword evidence="8" id="KW-0238">DNA-binding</keyword>
<dbReference type="GO" id="GO:0005730">
    <property type="term" value="C:nucleolus"/>
    <property type="evidence" value="ECO:0007669"/>
    <property type="project" value="UniProtKB-SubCell"/>
</dbReference>
<evidence type="ECO:0000256" key="1">
    <source>
        <dbReference type="ARBA" id="ARBA00004496"/>
    </source>
</evidence>
<evidence type="ECO:0000256" key="4">
    <source>
        <dbReference type="ARBA" id="ARBA00022491"/>
    </source>
</evidence>
<comment type="subcellular location">
    <subcellularLocation>
        <location evidence="1">Cytoplasm</location>
    </subcellularLocation>
    <subcellularLocation>
        <location evidence="2">Nucleus</location>
        <location evidence="2">Nucleolus</location>
    </subcellularLocation>
</comment>
<evidence type="ECO:0000259" key="15">
    <source>
        <dbReference type="PROSITE" id="PS50168"/>
    </source>
</evidence>
<dbReference type="PANTHER" id="PTHR15205">
    <property type="entry name" value="DEATH EFFECTOR DOMAIN-CONTAINING PROTEIN"/>
    <property type="match status" value="1"/>
</dbReference>
<dbReference type="Pfam" id="PF04970">
    <property type="entry name" value="LRAT"/>
    <property type="match status" value="1"/>
</dbReference>
<keyword evidence="9" id="KW-0804">Transcription</keyword>
<evidence type="ECO:0000256" key="8">
    <source>
        <dbReference type="ARBA" id="ARBA00023125"/>
    </source>
</evidence>
<feature type="compositionally biased region" description="Basic residues" evidence="14">
    <location>
        <begin position="197"/>
        <end position="221"/>
    </location>
</feature>
<evidence type="ECO:0000256" key="6">
    <source>
        <dbReference type="ARBA" id="ARBA00022843"/>
    </source>
</evidence>
<proteinExistence type="predicted"/>
<evidence type="ECO:0000256" key="3">
    <source>
        <dbReference type="ARBA" id="ARBA00022490"/>
    </source>
</evidence>
<dbReference type="Gene3D" id="1.10.533.10">
    <property type="entry name" value="Death Domain, Fas"/>
    <property type="match status" value="1"/>
</dbReference>
<keyword evidence="6" id="KW-0832">Ubl conjugation</keyword>
<dbReference type="InterPro" id="IPR038856">
    <property type="entry name" value="DEDD/DEDD2"/>
</dbReference>
<evidence type="ECO:0000256" key="10">
    <source>
        <dbReference type="ARBA" id="ARBA00023242"/>
    </source>
</evidence>
<feature type="domain" description="DED" evidence="15">
    <location>
        <begin position="275"/>
        <end position="353"/>
    </location>
</feature>
<evidence type="ECO:0000256" key="9">
    <source>
        <dbReference type="ARBA" id="ARBA00023163"/>
    </source>
</evidence>
<keyword evidence="10" id="KW-0539">Nucleus</keyword>
<dbReference type="GO" id="GO:0008625">
    <property type="term" value="P:extrinsic apoptotic signaling pathway via death domain receptors"/>
    <property type="evidence" value="ECO:0007669"/>
    <property type="project" value="TreeGrafter"/>
</dbReference>
<dbReference type="GO" id="GO:0005737">
    <property type="term" value="C:cytoplasm"/>
    <property type="evidence" value="ECO:0007669"/>
    <property type="project" value="UniProtKB-SubCell"/>
</dbReference>